<dbReference type="InterPro" id="IPR000477">
    <property type="entry name" value="RT_dom"/>
</dbReference>
<sequence>MPFGLTNARAAFIDLINRVFQLYLDQFDVVFIDDILIYSLNELNHVKYLRVVMQTLRENNCMRNSVNVNSGYGKIRVDPNKVSAIVDWKILKNVSEVRSFIGLA</sequence>
<dbReference type="PANTHER" id="PTHR24559:SF444">
    <property type="entry name" value="REVERSE TRANSCRIPTASE DOMAIN-CONTAINING PROTEIN"/>
    <property type="match status" value="1"/>
</dbReference>
<keyword evidence="2" id="KW-0695">RNA-directed DNA polymerase</keyword>
<dbReference type="EMBL" id="SMMG02000002">
    <property type="protein sequence ID" value="KAA3484321.1"/>
    <property type="molecule type" value="Genomic_DNA"/>
</dbReference>
<evidence type="ECO:0000313" key="3">
    <source>
        <dbReference type="Proteomes" id="UP000325315"/>
    </source>
</evidence>
<organism evidence="2 3">
    <name type="scientific">Gossypium australe</name>
    <dbReference type="NCBI Taxonomy" id="47621"/>
    <lineage>
        <taxon>Eukaryota</taxon>
        <taxon>Viridiplantae</taxon>
        <taxon>Streptophyta</taxon>
        <taxon>Embryophyta</taxon>
        <taxon>Tracheophyta</taxon>
        <taxon>Spermatophyta</taxon>
        <taxon>Magnoliopsida</taxon>
        <taxon>eudicotyledons</taxon>
        <taxon>Gunneridae</taxon>
        <taxon>Pentapetalae</taxon>
        <taxon>rosids</taxon>
        <taxon>malvids</taxon>
        <taxon>Malvales</taxon>
        <taxon>Malvaceae</taxon>
        <taxon>Malvoideae</taxon>
        <taxon>Gossypium</taxon>
    </lineage>
</organism>
<keyword evidence="3" id="KW-1185">Reference proteome</keyword>
<dbReference type="GO" id="GO:0003964">
    <property type="term" value="F:RNA-directed DNA polymerase activity"/>
    <property type="evidence" value="ECO:0007669"/>
    <property type="project" value="UniProtKB-KW"/>
</dbReference>
<dbReference type="Gene3D" id="3.30.70.270">
    <property type="match status" value="1"/>
</dbReference>
<dbReference type="AlphaFoldDB" id="A0A5B6WR03"/>
<reference evidence="2" key="1">
    <citation type="submission" date="2019-08" db="EMBL/GenBank/DDBJ databases">
        <authorList>
            <person name="Liu F."/>
        </authorList>
    </citation>
    <scope>NUCLEOTIDE SEQUENCE [LARGE SCALE GENOMIC DNA]</scope>
    <source>
        <strain evidence="2">PA1801</strain>
        <tissue evidence="2">Leaf</tissue>
    </source>
</reference>
<proteinExistence type="predicted"/>
<keyword evidence="2" id="KW-0808">Transferase</keyword>
<dbReference type="InterPro" id="IPR043128">
    <property type="entry name" value="Rev_trsase/Diguanyl_cyclase"/>
</dbReference>
<accession>A0A5B6WR03</accession>
<evidence type="ECO:0000313" key="2">
    <source>
        <dbReference type="EMBL" id="KAA3484321.1"/>
    </source>
</evidence>
<dbReference type="InterPro" id="IPR053134">
    <property type="entry name" value="RNA-dir_DNA_polymerase"/>
</dbReference>
<dbReference type="SUPFAM" id="SSF56672">
    <property type="entry name" value="DNA/RNA polymerases"/>
    <property type="match status" value="1"/>
</dbReference>
<comment type="caution">
    <text evidence="2">The sequence shown here is derived from an EMBL/GenBank/DDBJ whole genome shotgun (WGS) entry which is preliminary data.</text>
</comment>
<dbReference type="Pfam" id="PF00078">
    <property type="entry name" value="RVT_1"/>
    <property type="match status" value="1"/>
</dbReference>
<dbReference type="PANTHER" id="PTHR24559">
    <property type="entry name" value="TRANSPOSON TY3-I GAG-POL POLYPROTEIN"/>
    <property type="match status" value="1"/>
</dbReference>
<dbReference type="InterPro" id="IPR043502">
    <property type="entry name" value="DNA/RNA_pol_sf"/>
</dbReference>
<protein>
    <submittedName>
        <fullName evidence="2">RNA-directed DNA polymerase-like protein</fullName>
    </submittedName>
</protein>
<dbReference type="Proteomes" id="UP000325315">
    <property type="component" value="Unassembled WGS sequence"/>
</dbReference>
<dbReference type="OrthoDB" id="415724at2759"/>
<name>A0A5B6WR03_9ROSI</name>
<keyword evidence="2" id="KW-0548">Nucleotidyltransferase</keyword>
<evidence type="ECO:0000259" key="1">
    <source>
        <dbReference type="Pfam" id="PF00078"/>
    </source>
</evidence>
<feature type="domain" description="Reverse transcriptase" evidence="1">
    <location>
        <begin position="1"/>
        <end position="61"/>
    </location>
</feature>
<gene>
    <name evidence="2" type="ORF">EPI10_006410</name>
</gene>